<feature type="domain" description="Predicted membrane protein YciQ-like C-terminal" evidence="5">
    <location>
        <begin position="284"/>
        <end position="454"/>
    </location>
</feature>
<evidence type="ECO:0000259" key="5">
    <source>
        <dbReference type="Pfam" id="PF20990"/>
    </source>
</evidence>
<dbReference type="EMBL" id="JXRR01000017">
    <property type="protein sequence ID" value="KIL46374.1"/>
    <property type="molecule type" value="Genomic_DNA"/>
</dbReference>
<evidence type="ECO:0000313" key="6">
    <source>
        <dbReference type="EMBL" id="KIL46374.1"/>
    </source>
</evidence>
<dbReference type="AlphaFoldDB" id="A0A0C2RX98"/>
<dbReference type="Proteomes" id="UP000031972">
    <property type="component" value="Unassembled WGS sequence"/>
</dbReference>
<dbReference type="PATRIC" id="fig|220754.4.peg.3062"/>
<feature type="transmembrane region" description="Helical" evidence="3">
    <location>
        <begin position="423"/>
        <end position="441"/>
    </location>
</feature>
<dbReference type="OrthoDB" id="5507254at2"/>
<keyword evidence="1" id="KW-0175">Coiled coil</keyword>
<proteinExistence type="predicted"/>
<keyword evidence="7" id="KW-1185">Reference proteome</keyword>
<comment type="caution">
    <text evidence="6">The sequence shown here is derived from an EMBL/GenBank/DDBJ whole genome shotgun (WGS) entry which is preliminary data.</text>
</comment>
<feature type="transmembrane region" description="Helical" evidence="3">
    <location>
        <begin position="398"/>
        <end position="417"/>
    </location>
</feature>
<gene>
    <name evidence="6" type="ORF">KR50_30490</name>
</gene>
<evidence type="ECO:0000313" key="7">
    <source>
        <dbReference type="Proteomes" id="UP000031972"/>
    </source>
</evidence>
<dbReference type="InterPro" id="IPR018702">
    <property type="entry name" value="DUF2207"/>
</dbReference>
<organism evidence="6 7">
    <name type="scientific">Jeotgalibacillus campisalis</name>
    <dbReference type="NCBI Taxonomy" id="220754"/>
    <lineage>
        <taxon>Bacteria</taxon>
        <taxon>Bacillati</taxon>
        <taxon>Bacillota</taxon>
        <taxon>Bacilli</taxon>
        <taxon>Bacillales</taxon>
        <taxon>Caryophanaceae</taxon>
        <taxon>Jeotgalibacillus</taxon>
    </lineage>
</organism>
<dbReference type="Pfam" id="PF20990">
    <property type="entry name" value="DUF2207_C"/>
    <property type="match status" value="1"/>
</dbReference>
<evidence type="ECO:0000256" key="3">
    <source>
        <dbReference type="SAM" id="Phobius"/>
    </source>
</evidence>
<accession>A0A0C2RX98</accession>
<dbReference type="RefSeq" id="WP_041060187.1">
    <property type="nucleotide sequence ID" value="NZ_JXRR01000017.1"/>
</dbReference>
<keyword evidence="3" id="KW-0812">Transmembrane</keyword>
<keyword evidence="3" id="KW-0472">Membrane</keyword>
<feature type="compositionally biased region" description="Low complexity" evidence="2">
    <location>
        <begin position="537"/>
        <end position="550"/>
    </location>
</feature>
<feature type="domain" description="DUF2207" evidence="4">
    <location>
        <begin position="29"/>
        <end position="194"/>
    </location>
</feature>
<evidence type="ECO:0008006" key="8">
    <source>
        <dbReference type="Google" id="ProtNLM"/>
    </source>
</evidence>
<feature type="region of interest" description="Disordered" evidence="2">
    <location>
        <begin position="537"/>
        <end position="567"/>
    </location>
</feature>
<reference evidence="6 7" key="1">
    <citation type="submission" date="2015-01" db="EMBL/GenBank/DDBJ databases">
        <title>Jeotgalibacillus campisalis genome sequencing.</title>
        <authorList>
            <person name="Goh K.M."/>
            <person name="Chan K.-G."/>
            <person name="Yaakop A.S."/>
            <person name="Ee R."/>
            <person name="Gan H.M."/>
            <person name="Chan C.S."/>
        </authorList>
    </citation>
    <scope>NUCLEOTIDE SEQUENCE [LARGE SCALE GENOMIC DNA]</scope>
    <source>
        <strain evidence="6 7">SF-57</strain>
    </source>
</reference>
<evidence type="ECO:0000259" key="4">
    <source>
        <dbReference type="Pfam" id="PF09972"/>
    </source>
</evidence>
<sequence length="567" mass="62739">MKVSKWIPLLIAVLFFMFPHKGHAVDYSISQSEILAEFQESGEVEVTETHTYDFDSEFNGITRQLAPKEGSAIENVKATESGKELDLSAENDLYRIYRSGDDEIIEVTITYTISNVIQSNGDLAEFYWAFFGDVNESDYENLSITLVPPSSTSDVIAFGYDRAFNKETIQDNGTVVYEYGKVPAETKGDIRAAWDAEIFSSSIVNTEEDLRAQLAAAEQSLEQEAATYNDRRDLIAMIGIPILVIYGLYLFFLIIRGLKRSKAVQKEAQNLTASKGALPPETLSLPALIAYMNSLLPNEAIGASLLNLVRKGNVIQRDESSYRIAHRIDVNEHEEILLDWLFGEIGSGEEFTLQELEKYTSETENHTEYQSSETRWKEAVHREVKDRQLFENKTKHRLAAGFSSLILLPLAVLFPLHGLFAEMFFTILLIIAAVVYAIAYSPRTVKGVQIRNEWIEAKRSYTNTSNQEWEKWSEDDKMRMYLYGLGSNDKDIIDKNDKLLSAFKPIPSAVSTAYSVDISTIAVLSAVAGPSFHSANESASIQSSSNSSASGAGGGGVGGGGGGSGAF</sequence>
<feature type="coiled-coil region" evidence="1">
    <location>
        <begin position="204"/>
        <end position="231"/>
    </location>
</feature>
<protein>
    <recommendedName>
        <fullName evidence="8">DUF2207 domain-containing protein</fullName>
    </recommendedName>
</protein>
<dbReference type="Pfam" id="PF09972">
    <property type="entry name" value="DUF2207"/>
    <property type="match status" value="1"/>
</dbReference>
<evidence type="ECO:0000256" key="2">
    <source>
        <dbReference type="SAM" id="MobiDB-lite"/>
    </source>
</evidence>
<evidence type="ECO:0000256" key="1">
    <source>
        <dbReference type="SAM" id="Coils"/>
    </source>
</evidence>
<dbReference type="InterPro" id="IPR048389">
    <property type="entry name" value="YciQ-like_C"/>
</dbReference>
<feature type="compositionally biased region" description="Gly residues" evidence="2">
    <location>
        <begin position="551"/>
        <end position="567"/>
    </location>
</feature>
<feature type="transmembrane region" description="Helical" evidence="3">
    <location>
        <begin position="234"/>
        <end position="255"/>
    </location>
</feature>
<keyword evidence="3" id="KW-1133">Transmembrane helix</keyword>
<name>A0A0C2RX98_9BACL</name>